<dbReference type="GO" id="GO:0005737">
    <property type="term" value="C:cytoplasm"/>
    <property type="evidence" value="ECO:0007669"/>
    <property type="project" value="TreeGrafter"/>
</dbReference>
<keyword evidence="1" id="KW-0547">Nucleotide-binding</keyword>
<proteinExistence type="inferred from homology"/>
<feature type="domain" description="CobW C-terminal" evidence="7">
    <location>
        <begin position="233"/>
        <end position="328"/>
    </location>
</feature>
<protein>
    <recommendedName>
        <fullName evidence="7">CobW C-terminal domain-containing protein</fullName>
    </recommendedName>
</protein>
<dbReference type="HOGENOM" id="CLU_017452_0_2_5"/>
<accession>J1JY54</accession>
<dbReference type="GO" id="GO:0000166">
    <property type="term" value="F:nucleotide binding"/>
    <property type="evidence" value="ECO:0007669"/>
    <property type="project" value="UniProtKB-KW"/>
</dbReference>
<comment type="similarity">
    <text evidence="4">Belongs to the SIMIBI class G3E GTPase family. ZNG1 subfamily.</text>
</comment>
<dbReference type="Gene3D" id="3.40.50.300">
    <property type="entry name" value="P-loop containing nucleotide triphosphate hydrolases"/>
    <property type="match status" value="1"/>
</dbReference>
<comment type="function">
    <text evidence="5">Zinc chaperone that directly transfers zinc cofactor to target proteins, thereby activating them. Zinc is transferred from the CXCC motif in the GTPase domain to the zinc binding site in target proteins in a process requiring GTP hydrolysis.</text>
</comment>
<evidence type="ECO:0000313" key="8">
    <source>
        <dbReference type="EMBL" id="EJF89605.1"/>
    </source>
</evidence>
<dbReference type="InterPro" id="IPR027417">
    <property type="entry name" value="P-loop_NTPase"/>
</dbReference>
<dbReference type="InterPro" id="IPR036627">
    <property type="entry name" value="CobW-likC_sf"/>
</dbReference>
<dbReference type="PANTHER" id="PTHR13748:SF62">
    <property type="entry name" value="COBW DOMAIN-CONTAINING PROTEIN"/>
    <property type="match status" value="1"/>
</dbReference>
<comment type="caution">
    <text evidence="8">The sequence shown here is derived from an EMBL/GenBank/DDBJ whole genome shotgun (WGS) entry which is preliminary data.</text>
</comment>
<dbReference type="SUPFAM" id="SSF52540">
    <property type="entry name" value="P-loop containing nucleoside triphosphate hydrolases"/>
    <property type="match status" value="1"/>
</dbReference>
<evidence type="ECO:0000259" key="7">
    <source>
        <dbReference type="SMART" id="SM00833"/>
    </source>
</evidence>
<dbReference type="Gene3D" id="3.30.1220.10">
    <property type="entry name" value="CobW-like, C-terminal domain"/>
    <property type="match status" value="1"/>
</dbReference>
<dbReference type="SMART" id="SM00833">
    <property type="entry name" value="CobW_C"/>
    <property type="match status" value="1"/>
</dbReference>
<sequence length="353" mass="39473">MKTTRIPLTLITGFLGSGKTTFLNRMLRDPLLAECAVIINEFGEVGIDHLLVEKTTEGIIELTNGCLCCNLRSDLIDTLTDLIDRIDRGELKQLNRIIIETTGLADPAPILQALLSHPLLTQAFSIDAVLATFDILNTPSILKRYPEIQKQLALADKIILTKTDLIDEKTLSNTLINTLKTINPTAQIIDVHSDHCCSNALIGKTLWDEKEENGHFKQCLTSTPHDHAHPWTIRTFLLDCEEPLDYTTIEAFLDLLRDLYGAKLLRLKAIIALRDDPHRPLVLHGVQTFFHPPIRLSAWPQGIIQTRFVIIADGIEKEAIQKLFDAFLNKPAIDTADKTAILDNPLAIPGMKF</sequence>
<organism evidence="8 9">
    <name type="scientific">Bartonella vinsonii subsp. arupensis OK-94-513</name>
    <dbReference type="NCBI Taxonomy" id="1094562"/>
    <lineage>
        <taxon>Bacteria</taxon>
        <taxon>Pseudomonadati</taxon>
        <taxon>Pseudomonadota</taxon>
        <taxon>Alphaproteobacteria</taxon>
        <taxon>Hyphomicrobiales</taxon>
        <taxon>Bartonellaceae</taxon>
        <taxon>Bartonella</taxon>
    </lineage>
</organism>
<evidence type="ECO:0000256" key="6">
    <source>
        <dbReference type="ARBA" id="ARBA00049117"/>
    </source>
</evidence>
<dbReference type="AlphaFoldDB" id="J1JY54"/>
<reference evidence="8 9" key="1">
    <citation type="submission" date="2012-03" db="EMBL/GenBank/DDBJ databases">
        <title>The Genome Sequence of Bartonella vinsonii subsp. arupensis OK-94-513.</title>
        <authorList>
            <consortium name="The Broad Institute Genome Sequencing Platform"/>
            <consortium name="The Broad Institute Genome Sequencing Center for Infectious Disease"/>
            <person name="Feldgarden M."/>
            <person name="Kirby J."/>
            <person name="Kosoy M."/>
            <person name="Birtles R."/>
            <person name="Probert W.S."/>
            <person name="Chiaraviglio L."/>
            <person name="Young S.K."/>
            <person name="Zeng Q."/>
            <person name="Gargeya S."/>
            <person name="Fitzgerald M."/>
            <person name="Haas B."/>
            <person name="Abouelleil A."/>
            <person name="Alvarado L."/>
            <person name="Arachchi H.M."/>
            <person name="Berlin A."/>
            <person name="Chapman S.B."/>
            <person name="Gearin G."/>
            <person name="Goldberg J."/>
            <person name="Griggs A."/>
            <person name="Gujja S."/>
            <person name="Hansen M."/>
            <person name="Heiman D."/>
            <person name="Howarth C."/>
            <person name="Larimer J."/>
            <person name="Lui A."/>
            <person name="MacDonald P.J.P."/>
            <person name="McCowen C."/>
            <person name="Montmayeur A."/>
            <person name="Murphy C."/>
            <person name="Neiman D."/>
            <person name="Pearson M."/>
            <person name="Priest M."/>
            <person name="Roberts A."/>
            <person name="Saif S."/>
            <person name="Shea T."/>
            <person name="Sisk P."/>
            <person name="Stolte C."/>
            <person name="Sykes S."/>
            <person name="Wortman J."/>
            <person name="Nusbaum C."/>
            <person name="Birren B."/>
        </authorList>
    </citation>
    <scope>NUCLEOTIDE SEQUENCE [LARGE SCALE GENOMIC DNA]</scope>
    <source>
        <strain evidence="8 9">OK-94-513</strain>
    </source>
</reference>
<dbReference type="PATRIC" id="fig|1094562.3.peg.404"/>
<evidence type="ECO:0000256" key="2">
    <source>
        <dbReference type="ARBA" id="ARBA00022801"/>
    </source>
</evidence>
<evidence type="ECO:0000256" key="5">
    <source>
        <dbReference type="ARBA" id="ARBA00045658"/>
    </source>
</evidence>
<dbReference type="RefSeq" id="WP_004862504.1">
    <property type="nucleotide sequence ID" value="NZ_CADEAE010000001.1"/>
</dbReference>
<evidence type="ECO:0000256" key="4">
    <source>
        <dbReference type="ARBA" id="ARBA00034320"/>
    </source>
</evidence>
<keyword evidence="2" id="KW-0378">Hydrolase</keyword>
<dbReference type="SUPFAM" id="SSF90002">
    <property type="entry name" value="Hypothetical protein YjiA, C-terminal domain"/>
    <property type="match status" value="1"/>
</dbReference>
<dbReference type="Proteomes" id="UP000002304">
    <property type="component" value="Unassembled WGS sequence"/>
</dbReference>
<keyword evidence="3" id="KW-0143">Chaperone</keyword>
<comment type="catalytic activity">
    <reaction evidence="6">
        <text>GTP + H2O = GDP + phosphate + H(+)</text>
        <dbReference type="Rhea" id="RHEA:19669"/>
        <dbReference type="ChEBI" id="CHEBI:15377"/>
        <dbReference type="ChEBI" id="CHEBI:15378"/>
        <dbReference type="ChEBI" id="CHEBI:37565"/>
        <dbReference type="ChEBI" id="CHEBI:43474"/>
        <dbReference type="ChEBI" id="CHEBI:58189"/>
    </reaction>
    <physiologicalReaction direction="left-to-right" evidence="6">
        <dbReference type="Rhea" id="RHEA:19670"/>
    </physiologicalReaction>
</comment>
<evidence type="ECO:0000256" key="1">
    <source>
        <dbReference type="ARBA" id="ARBA00022741"/>
    </source>
</evidence>
<dbReference type="InterPro" id="IPR051316">
    <property type="entry name" value="Zinc-reg_GTPase_activator"/>
</dbReference>
<dbReference type="PANTHER" id="PTHR13748">
    <property type="entry name" value="COBW-RELATED"/>
    <property type="match status" value="1"/>
</dbReference>
<dbReference type="GO" id="GO:0016787">
    <property type="term" value="F:hydrolase activity"/>
    <property type="evidence" value="ECO:0007669"/>
    <property type="project" value="UniProtKB-KW"/>
</dbReference>
<evidence type="ECO:0000313" key="9">
    <source>
        <dbReference type="Proteomes" id="UP000002304"/>
    </source>
</evidence>
<dbReference type="CDD" id="cd03112">
    <property type="entry name" value="CobW-like"/>
    <property type="match status" value="1"/>
</dbReference>
<dbReference type="InterPro" id="IPR011629">
    <property type="entry name" value="CobW-like_C"/>
</dbReference>
<evidence type="ECO:0000256" key="3">
    <source>
        <dbReference type="ARBA" id="ARBA00023186"/>
    </source>
</evidence>
<dbReference type="STRING" id="1094562.ME1_00375"/>
<dbReference type="InterPro" id="IPR003495">
    <property type="entry name" value="CobW/HypB/UreG_nucleotide-bd"/>
</dbReference>
<name>J1JY54_BARVI</name>
<dbReference type="Pfam" id="PF07683">
    <property type="entry name" value="CobW_C"/>
    <property type="match status" value="1"/>
</dbReference>
<gene>
    <name evidence="8" type="ORF">ME1_00375</name>
</gene>
<dbReference type="Pfam" id="PF02492">
    <property type="entry name" value="cobW"/>
    <property type="match status" value="1"/>
</dbReference>
<dbReference type="EMBL" id="AILZ01000009">
    <property type="protein sequence ID" value="EJF89605.1"/>
    <property type="molecule type" value="Genomic_DNA"/>
</dbReference>